<evidence type="ECO:0000313" key="3">
    <source>
        <dbReference type="Proteomes" id="UP001179952"/>
    </source>
</evidence>
<comment type="caution">
    <text evidence="2">The sequence shown here is derived from an EMBL/GenBank/DDBJ whole genome shotgun (WGS) entry which is preliminary data.</text>
</comment>
<keyword evidence="3" id="KW-1185">Reference proteome</keyword>
<proteinExistence type="predicted"/>
<name>A0AAV9A3D2_ACOGR</name>
<accession>A0AAV9A3D2</accession>
<feature type="region of interest" description="Disordered" evidence="1">
    <location>
        <begin position="34"/>
        <end position="65"/>
    </location>
</feature>
<evidence type="ECO:0000313" key="2">
    <source>
        <dbReference type="EMBL" id="KAK1258672.1"/>
    </source>
</evidence>
<feature type="compositionally biased region" description="Basic and acidic residues" evidence="1">
    <location>
        <begin position="40"/>
        <end position="51"/>
    </location>
</feature>
<dbReference type="AlphaFoldDB" id="A0AAV9A3D2"/>
<dbReference type="EMBL" id="JAUJYN010000014">
    <property type="protein sequence ID" value="KAK1258672.1"/>
    <property type="molecule type" value="Genomic_DNA"/>
</dbReference>
<reference evidence="2" key="2">
    <citation type="submission" date="2023-06" db="EMBL/GenBank/DDBJ databases">
        <authorList>
            <person name="Ma L."/>
            <person name="Liu K.-W."/>
            <person name="Li Z."/>
            <person name="Hsiao Y.-Y."/>
            <person name="Qi Y."/>
            <person name="Fu T."/>
            <person name="Tang G."/>
            <person name="Zhang D."/>
            <person name="Sun W.-H."/>
            <person name="Liu D.-K."/>
            <person name="Li Y."/>
            <person name="Chen G.-Z."/>
            <person name="Liu X.-D."/>
            <person name="Liao X.-Y."/>
            <person name="Jiang Y.-T."/>
            <person name="Yu X."/>
            <person name="Hao Y."/>
            <person name="Huang J."/>
            <person name="Zhao X.-W."/>
            <person name="Ke S."/>
            <person name="Chen Y.-Y."/>
            <person name="Wu W.-L."/>
            <person name="Hsu J.-L."/>
            <person name="Lin Y.-F."/>
            <person name="Huang M.-D."/>
            <person name="Li C.-Y."/>
            <person name="Huang L."/>
            <person name="Wang Z.-W."/>
            <person name="Zhao X."/>
            <person name="Zhong W.-Y."/>
            <person name="Peng D.-H."/>
            <person name="Ahmad S."/>
            <person name="Lan S."/>
            <person name="Zhang J.-S."/>
            <person name="Tsai W.-C."/>
            <person name="Van De Peer Y."/>
            <person name="Liu Z.-J."/>
        </authorList>
    </citation>
    <scope>NUCLEOTIDE SEQUENCE</scope>
    <source>
        <strain evidence="2">SCP</strain>
        <tissue evidence="2">Leaves</tissue>
    </source>
</reference>
<protein>
    <submittedName>
        <fullName evidence="2">Uncharacterized protein</fullName>
    </submittedName>
</protein>
<reference evidence="2" key="1">
    <citation type="journal article" date="2023" name="Nat. Commun.">
        <title>Diploid and tetraploid genomes of Acorus and the evolution of monocots.</title>
        <authorList>
            <person name="Ma L."/>
            <person name="Liu K.W."/>
            <person name="Li Z."/>
            <person name="Hsiao Y.Y."/>
            <person name="Qi Y."/>
            <person name="Fu T."/>
            <person name="Tang G.D."/>
            <person name="Zhang D."/>
            <person name="Sun W.H."/>
            <person name="Liu D.K."/>
            <person name="Li Y."/>
            <person name="Chen G.Z."/>
            <person name="Liu X.D."/>
            <person name="Liao X.Y."/>
            <person name="Jiang Y.T."/>
            <person name="Yu X."/>
            <person name="Hao Y."/>
            <person name="Huang J."/>
            <person name="Zhao X.W."/>
            <person name="Ke S."/>
            <person name="Chen Y.Y."/>
            <person name="Wu W.L."/>
            <person name="Hsu J.L."/>
            <person name="Lin Y.F."/>
            <person name="Huang M.D."/>
            <person name="Li C.Y."/>
            <person name="Huang L."/>
            <person name="Wang Z.W."/>
            <person name="Zhao X."/>
            <person name="Zhong W.Y."/>
            <person name="Peng D.H."/>
            <person name="Ahmad S."/>
            <person name="Lan S."/>
            <person name="Zhang J.S."/>
            <person name="Tsai W.C."/>
            <person name="Van de Peer Y."/>
            <person name="Liu Z.J."/>
        </authorList>
    </citation>
    <scope>NUCLEOTIDE SEQUENCE</scope>
    <source>
        <strain evidence="2">SCP</strain>
    </source>
</reference>
<sequence>MKKMKEKERKNMGLELKDCALVIEQDCDEWIKERHARNKRKDERSSEENHGSNKRQRRESSERDAGHVLNHMIPIVKNVHENIPYIDTAEHFTTHWIPHKYRGSLYHDLIGFVSIYALEKIEEQIQANDSGGPFTDICDHKLLTTCGLPCFHMITGYEREGAPIPLVEIHPFWHKFECNTPYVEGYIDAVDIGPEIELLLSRFKVSNIAQQKETKKCPQELSDPSTNLLLEPPVKIHTRGRKRSGKAREQVITEESTKRDKSGFEYVIQSTKQSN</sequence>
<evidence type="ECO:0000256" key="1">
    <source>
        <dbReference type="SAM" id="MobiDB-lite"/>
    </source>
</evidence>
<dbReference type="Proteomes" id="UP001179952">
    <property type="component" value="Unassembled WGS sequence"/>
</dbReference>
<organism evidence="2 3">
    <name type="scientific">Acorus gramineus</name>
    <name type="common">Dwarf sweet flag</name>
    <dbReference type="NCBI Taxonomy" id="55184"/>
    <lineage>
        <taxon>Eukaryota</taxon>
        <taxon>Viridiplantae</taxon>
        <taxon>Streptophyta</taxon>
        <taxon>Embryophyta</taxon>
        <taxon>Tracheophyta</taxon>
        <taxon>Spermatophyta</taxon>
        <taxon>Magnoliopsida</taxon>
        <taxon>Liliopsida</taxon>
        <taxon>Acoraceae</taxon>
        <taxon>Acorus</taxon>
    </lineage>
</organism>
<gene>
    <name evidence="2" type="ORF">QJS04_geneDACA017825</name>
</gene>